<proteinExistence type="predicted"/>
<name>A9DZD8_9FLAO</name>
<dbReference type="STRING" id="391587.KAOT1_04952"/>
<accession>A9DZD8</accession>
<dbReference type="Proteomes" id="UP000002945">
    <property type="component" value="Unassembled WGS sequence"/>
</dbReference>
<reference evidence="1 2" key="1">
    <citation type="journal article" date="2011" name="J. Bacteriol.">
        <title>Genome sequence of the algicidal bacterium Kordia algicida OT-1.</title>
        <authorList>
            <person name="Lee H.S."/>
            <person name="Kang S.G."/>
            <person name="Kwon K.K."/>
            <person name="Lee J.H."/>
            <person name="Kim S.J."/>
        </authorList>
    </citation>
    <scope>NUCLEOTIDE SEQUENCE [LARGE SCALE GENOMIC DNA]</scope>
    <source>
        <strain evidence="1 2">OT-1</strain>
    </source>
</reference>
<protein>
    <submittedName>
        <fullName evidence="1">Uncharacterized protein</fullName>
    </submittedName>
</protein>
<comment type="caution">
    <text evidence="1">The sequence shown here is derived from an EMBL/GenBank/DDBJ whole genome shotgun (WGS) entry which is preliminary data.</text>
</comment>
<dbReference type="EMBL" id="ABIB01000006">
    <property type="protein sequence ID" value="EDP95724.1"/>
    <property type="molecule type" value="Genomic_DNA"/>
</dbReference>
<organism evidence="1 2">
    <name type="scientific">Kordia algicida OT-1</name>
    <dbReference type="NCBI Taxonomy" id="391587"/>
    <lineage>
        <taxon>Bacteria</taxon>
        <taxon>Pseudomonadati</taxon>
        <taxon>Bacteroidota</taxon>
        <taxon>Flavobacteriia</taxon>
        <taxon>Flavobacteriales</taxon>
        <taxon>Flavobacteriaceae</taxon>
        <taxon>Kordia</taxon>
    </lineage>
</organism>
<dbReference type="AlphaFoldDB" id="A9DZD8"/>
<keyword evidence="2" id="KW-1185">Reference proteome</keyword>
<evidence type="ECO:0000313" key="2">
    <source>
        <dbReference type="Proteomes" id="UP000002945"/>
    </source>
</evidence>
<evidence type="ECO:0000313" key="1">
    <source>
        <dbReference type="EMBL" id="EDP95724.1"/>
    </source>
</evidence>
<dbReference type="HOGENOM" id="CLU_3344811_0_0_10"/>
<sequence length="37" mass="4199">MKKQEFKLGLNKFVVSNLNTEKLKGGTGTFQPESQDR</sequence>
<gene>
    <name evidence="1" type="ORF">KAOT1_04952</name>
</gene>